<comment type="caution">
    <text evidence="2">The sequence shown here is derived from an EMBL/GenBank/DDBJ whole genome shotgun (WGS) entry which is preliminary data.</text>
</comment>
<dbReference type="Gene3D" id="3.20.20.190">
    <property type="entry name" value="Phosphatidylinositol (PI) phosphodiesterase"/>
    <property type="match status" value="1"/>
</dbReference>
<name>A0A2U1K830_9BACI</name>
<gene>
    <name evidence="2" type="ORF">DCC39_00185</name>
</gene>
<dbReference type="InterPro" id="IPR017946">
    <property type="entry name" value="PLC-like_Pdiesterase_TIM-brl"/>
</dbReference>
<accession>A0A2U1K830</accession>
<evidence type="ECO:0000313" key="3">
    <source>
        <dbReference type="Proteomes" id="UP000245998"/>
    </source>
</evidence>
<dbReference type="EMBL" id="QCZG01000001">
    <property type="protein sequence ID" value="PWA13349.1"/>
    <property type="molecule type" value="Genomic_DNA"/>
</dbReference>
<dbReference type="Proteomes" id="UP000245998">
    <property type="component" value="Unassembled WGS sequence"/>
</dbReference>
<proteinExistence type="predicted"/>
<dbReference type="SUPFAM" id="SSF51695">
    <property type="entry name" value="PLC-like phosphodiesterases"/>
    <property type="match status" value="1"/>
</dbReference>
<organism evidence="2 3">
    <name type="scientific">Pueribacillus theae</name>
    <dbReference type="NCBI Taxonomy" id="2171751"/>
    <lineage>
        <taxon>Bacteria</taxon>
        <taxon>Bacillati</taxon>
        <taxon>Bacillota</taxon>
        <taxon>Bacilli</taxon>
        <taxon>Bacillales</taxon>
        <taxon>Bacillaceae</taxon>
        <taxon>Pueribacillus</taxon>
    </lineage>
</organism>
<protein>
    <submittedName>
        <fullName evidence="2">Glycerophosphodiester phosphodiesterase</fullName>
    </submittedName>
</protein>
<dbReference type="OrthoDB" id="384721at2"/>
<feature type="domain" description="GP-PDE" evidence="1">
    <location>
        <begin position="44"/>
        <end position="282"/>
    </location>
</feature>
<dbReference type="GO" id="GO:0006629">
    <property type="term" value="P:lipid metabolic process"/>
    <property type="evidence" value="ECO:0007669"/>
    <property type="project" value="InterPro"/>
</dbReference>
<dbReference type="AlphaFoldDB" id="A0A2U1K830"/>
<dbReference type="PANTHER" id="PTHR46211:SF1">
    <property type="entry name" value="GLYCEROPHOSPHODIESTER PHOSPHODIESTERASE, CYTOPLASMIC"/>
    <property type="match status" value="1"/>
</dbReference>
<sequence length="282" mass="32318">MMEKGYGKMIYTLKQSLFYVLLILIFILYGDAKDTKLKRRKKKLFIIAHRGASDIAPENTFAAFDKAIQTHADYIELDVQLNRNGELVVIHDTTLERTTNAAGPVKNLTNKAQKRIDAGSWFHHSFRNERIPMLKEVLKRYSGKVGMLIELKNPSLYPGIELKLAKELKKHLYKQTKNTPFVVQSFDHQSILKFHKFLPSVKTAVLIGFTSPINVQEIQSFSSYANYVNPHFLLIDDELVNMASHFGMGIFAWTVNHSNIAEKLLEMGIDGIVTNRPYLFKK</sequence>
<evidence type="ECO:0000259" key="1">
    <source>
        <dbReference type="PROSITE" id="PS51704"/>
    </source>
</evidence>
<dbReference type="Pfam" id="PF03009">
    <property type="entry name" value="GDPD"/>
    <property type="match status" value="1"/>
</dbReference>
<keyword evidence="3" id="KW-1185">Reference proteome</keyword>
<dbReference type="PROSITE" id="PS51704">
    <property type="entry name" value="GP_PDE"/>
    <property type="match status" value="1"/>
</dbReference>
<evidence type="ECO:0000313" key="2">
    <source>
        <dbReference type="EMBL" id="PWA13349.1"/>
    </source>
</evidence>
<dbReference type="InterPro" id="IPR030395">
    <property type="entry name" value="GP_PDE_dom"/>
</dbReference>
<reference evidence="2 3" key="1">
    <citation type="submission" date="2018-04" db="EMBL/GenBank/DDBJ databases">
        <title>Camelliibacillus theae gen. nov., sp. nov., isolated from Pu'er tea.</title>
        <authorList>
            <person name="Niu L."/>
        </authorList>
    </citation>
    <scope>NUCLEOTIDE SEQUENCE [LARGE SCALE GENOMIC DNA]</scope>
    <source>
        <strain evidence="2 3">T8</strain>
    </source>
</reference>
<dbReference type="GO" id="GO:0008081">
    <property type="term" value="F:phosphoric diester hydrolase activity"/>
    <property type="evidence" value="ECO:0007669"/>
    <property type="project" value="InterPro"/>
</dbReference>
<dbReference type="PANTHER" id="PTHR46211">
    <property type="entry name" value="GLYCEROPHOSPHORYL DIESTER PHOSPHODIESTERASE"/>
    <property type="match status" value="1"/>
</dbReference>